<dbReference type="InParanoid" id="A0A0C3AU56"/>
<keyword evidence="2" id="KW-1185">Reference proteome</keyword>
<reference evidence="2" key="2">
    <citation type="submission" date="2015-01" db="EMBL/GenBank/DDBJ databases">
        <title>Evolutionary Origins and Diversification of the Mycorrhizal Mutualists.</title>
        <authorList>
            <consortium name="DOE Joint Genome Institute"/>
            <consortium name="Mycorrhizal Genomics Consortium"/>
            <person name="Kohler A."/>
            <person name="Kuo A."/>
            <person name="Nagy L.G."/>
            <person name="Floudas D."/>
            <person name="Copeland A."/>
            <person name="Barry K.W."/>
            <person name="Cichocki N."/>
            <person name="Veneault-Fourrey C."/>
            <person name="LaButti K."/>
            <person name="Lindquist E.A."/>
            <person name="Lipzen A."/>
            <person name="Lundell T."/>
            <person name="Morin E."/>
            <person name="Murat C."/>
            <person name="Riley R."/>
            <person name="Ohm R."/>
            <person name="Sun H."/>
            <person name="Tunlid A."/>
            <person name="Henrissat B."/>
            <person name="Grigoriev I.V."/>
            <person name="Hibbett D.S."/>
            <person name="Martin F."/>
        </authorList>
    </citation>
    <scope>NUCLEOTIDE SEQUENCE [LARGE SCALE GENOMIC DNA]</scope>
    <source>
        <strain evidence="2">F 1598</strain>
    </source>
</reference>
<evidence type="ECO:0000313" key="1">
    <source>
        <dbReference type="EMBL" id="KIM77473.1"/>
    </source>
</evidence>
<dbReference type="HOGENOM" id="CLU_2121987_0_0_1"/>
<sequence length="114" mass="12978">MPPTPVEVQNLEHIHFCITECTDGPEAYLPNPQEVNLQQATPQASNFPNQFLYPAYYKAGMIPVPDDVNAQFINGFRFTAYQYLIWEDGDTNWAVSEGCCTKGWCVGQQSRWDI</sequence>
<evidence type="ECO:0000313" key="2">
    <source>
        <dbReference type="Proteomes" id="UP000054166"/>
    </source>
</evidence>
<protein>
    <submittedName>
        <fullName evidence="1">Uncharacterized protein</fullName>
    </submittedName>
</protein>
<dbReference type="Proteomes" id="UP000054166">
    <property type="component" value="Unassembled WGS sequence"/>
</dbReference>
<organism evidence="1 2">
    <name type="scientific">Piloderma croceum (strain F 1598)</name>
    <dbReference type="NCBI Taxonomy" id="765440"/>
    <lineage>
        <taxon>Eukaryota</taxon>
        <taxon>Fungi</taxon>
        <taxon>Dikarya</taxon>
        <taxon>Basidiomycota</taxon>
        <taxon>Agaricomycotina</taxon>
        <taxon>Agaricomycetes</taxon>
        <taxon>Agaricomycetidae</taxon>
        <taxon>Atheliales</taxon>
        <taxon>Atheliaceae</taxon>
        <taxon>Piloderma</taxon>
    </lineage>
</organism>
<accession>A0A0C3AU56</accession>
<gene>
    <name evidence="1" type="ORF">PILCRDRAFT_91079</name>
</gene>
<proteinExistence type="predicted"/>
<dbReference type="AlphaFoldDB" id="A0A0C3AU56"/>
<name>A0A0C3AU56_PILCF</name>
<dbReference type="EMBL" id="KN833024">
    <property type="protein sequence ID" value="KIM77473.1"/>
    <property type="molecule type" value="Genomic_DNA"/>
</dbReference>
<reference evidence="1 2" key="1">
    <citation type="submission" date="2014-04" db="EMBL/GenBank/DDBJ databases">
        <authorList>
            <consortium name="DOE Joint Genome Institute"/>
            <person name="Kuo A."/>
            <person name="Tarkka M."/>
            <person name="Buscot F."/>
            <person name="Kohler A."/>
            <person name="Nagy L.G."/>
            <person name="Floudas D."/>
            <person name="Copeland A."/>
            <person name="Barry K.W."/>
            <person name="Cichocki N."/>
            <person name="Veneault-Fourrey C."/>
            <person name="LaButti K."/>
            <person name="Lindquist E.A."/>
            <person name="Lipzen A."/>
            <person name="Lundell T."/>
            <person name="Morin E."/>
            <person name="Murat C."/>
            <person name="Sun H."/>
            <person name="Tunlid A."/>
            <person name="Henrissat B."/>
            <person name="Grigoriev I.V."/>
            <person name="Hibbett D.S."/>
            <person name="Martin F."/>
            <person name="Nordberg H.P."/>
            <person name="Cantor M.N."/>
            <person name="Hua S.X."/>
        </authorList>
    </citation>
    <scope>NUCLEOTIDE SEQUENCE [LARGE SCALE GENOMIC DNA]</scope>
    <source>
        <strain evidence="1 2">F 1598</strain>
    </source>
</reference>